<keyword evidence="3" id="KW-1185">Reference proteome</keyword>
<reference evidence="2" key="3">
    <citation type="submission" date="2022-06" db="UniProtKB">
        <authorList>
            <consortium name="EnsemblPlants"/>
        </authorList>
    </citation>
    <scope>IDENTIFICATION</scope>
</reference>
<feature type="transmembrane region" description="Helical" evidence="1">
    <location>
        <begin position="6"/>
        <end position="25"/>
    </location>
</feature>
<evidence type="ECO:0000256" key="1">
    <source>
        <dbReference type="SAM" id="Phobius"/>
    </source>
</evidence>
<name>A0A8R7TGS7_TRIUA</name>
<dbReference type="AlphaFoldDB" id="A0A8R7TGS7"/>
<sequence>MDLNEPIILLLKFLLFLSCALRLMLKSPITSDLSELVGLICWS</sequence>
<keyword evidence="1" id="KW-0472">Membrane</keyword>
<proteinExistence type="predicted"/>
<keyword evidence="1" id="KW-1133">Transmembrane helix</keyword>
<reference evidence="3" key="1">
    <citation type="journal article" date="2013" name="Nature">
        <title>Draft genome of the wheat A-genome progenitor Triticum urartu.</title>
        <authorList>
            <person name="Ling H.Q."/>
            <person name="Zhao S."/>
            <person name="Liu D."/>
            <person name="Wang J."/>
            <person name="Sun H."/>
            <person name="Zhang C."/>
            <person name="Fan H."/>
            <person name="Li D."/>
            <person name="Dong L."/>
            <person name="Tao Y."/>
            <person name="Gao C."/>
            <person name="Wu H."/>
            <person name="Li Y."/>
            <person name="Cui Y."/>
            <person name="Guo X."/>
            <person name="Zheng S."/>
            <person name="Wang B."/>
            <person name="Yu K."/>
            <person name="Liang Q."/>
            <person name="Yang W."/>
            <person name="Lou X."/>
            <person name="Chen J."/>
            <person name="Feng M."/>
            <person name="Jian J."/>
            <person name="Zhang X."/>
            <person name="Luo G."/>
            <person name="Jiang Y."/>
            <person name="Liu J."/>
            <person name="Wang Z."/>
            <person name="Sha Y."/>
            <person name="Zhang B."/>
            <person name="Wu H."/>
            <person name="Tang D."/>
            <person name="Shen Q."/>
            <person name="Xue P."/>
            <person name="Zou S."/>
            <person name="Wang X."/>
            <person name="Liu X."/>
            <person name="Wang F."/>
            <person name="Yang Y."/>
            <person name="An X."/>
            <person name="Dong Z."/>
            <person name="Zhang K."/>
            <person name="Zhang X."/>
            <person name="Luo M.C."/>
            <person name="Dvorak J."/>
            <person name="Tong Y."/>
            <person name="Wang J."/>
            <person name="Yang H."/>
            <person name="Li Z."/>
            <person name="Wang D."/>
            <person name="Zhang A."/>
            <person name="Wang J."/>
        </authorList>
    </citation>
    <scope>NUCLEOTIDE SEQUENCE</scope>
    <source>
        <strain evidence="3">cv. G1812</strain>
    </source>
</reference>
<protein>
    <submittedName>
        <fullName evidence="2">Uncharacterized protein</fullName>
    </submittedName>
</protein>
<accession>A0A8R7TGS7</accession>
<organism evidence="2 3">
    <name type="scientific">Triticum urartu</name>
    <name type="common">Red wild einkorn</name>
    <name type="synonym">Crithodium urartu</name>
    <dbReference type="NCBI Taxonomy" id="4572"/>
    <lineage>
        <taxon>Eukaryota</taxon>
        <taxon>Viridiplantae</taxon>
        <taxon>Streptophyta</taxon>
        <taxon>Embryophyta</taxon>
        <taxon>Tracheophyta</taxon>
        <taxon>Spermatophyta</taxon>
        <taxon>Magnoliopsida</taxon>
        <taxon>Liliopsida</taxon>
        <taxon>Poales</taxon>
        <taxon>Poaceae</taxon>
        <taxon>BOP clade</taxon>
        <taxon>Pooideae</taxon>
        <taxon>Triticodae</taxon>
        <taxon>Triticeae</taxon>
        <taxon>Triticinae</taxon>
        <taxon>Triticum</taxon>
    </lineage>
</organism>
<dbReference type="Proteomes" id="UP000015106">
    <property type="component" value="Chromosome 2"/>
</dbReference>
<evidence type="ECO:0000313" key="2">
    <source>
        <dbReference type="EnsemblPlants" id="TuG1812G0200002600.01.T01.cds444306"/>
    </source>
</evidence>
<evidence type="ECO:0000313" key="3">
    <source>
        <dbReference type="Proteomes" id="UP000015106"/>
    </source>
</evidence>
<dbReference type="Gramene" id="TuG1812G0200002600.01.T01">
    <property type="protein sequence ID" value="TuG1812G0200002600.01.T01.cds444306"/>
    <property type="gene ID" value="TuG1812G0200002600.01"/>
</dbReference>
<reference evidence="2" key="2">
    <citation type="submission" date="2018-03" db="EMBL/GenBank/DDBJ databases">
        <title>The Triticum urartu genome reveals the dynamic nature of wheat genome evolution.</title>
        <authorList>
            <person name="Ling H."/>
            <person name="Ma B."/>
            <person name="Shi X."/>
            <person name="Liu H."/>
            <person name="Dong L."/>
            <person name="Sun H."/>
            <person name="Cao Y."/>
            <person name="Gao Q."/>
            <person name="Zheng S."/>
            <person name="Li Y."/>
            <person name="Yu Y."/>
            <person name="Du H."/>
            <person name="Qi M."/>
            <person name="Li Y."/>
            <person name="Yu H."/>
            <person name="Cui Y."/>
            <person name="Wang N."/>
            <person name="Chen C."/>
            <person name="Wu H."/>
            <person name="Zhao Y."/>
            <person name="Zhang J."/>
            <person name="Li Y."/>
            <person name="Zhou W."/>
            <person name="Zhang B."/>
            <person name="Hu W."/>
            <person name="Eijk M."/>
            <person name="Tang J."/>
            <person name="Witsenboer H."/>
            <person name="Zhao S."/>
            <person name="Li Z."/>
            <person name="Zhang A."/>
            <person name="Wang D."/>
            <person name="Liang C."/>
        </authorList>
    </citation>
    <scope>NUCLEOTIDE SEQUENCE [LARGE SCALE GENOMIC DNA]</scope>
    <source>
        <strain evidence="2">cv. G1812</strain>
    </source>
</reference>
<dbReference type="EnsemblPlants" id="TuG1812G0200002600.01.T01">
    <property type="protein sequence ID" value="TuG1812G0200002600.01.T01.cds444306"/>
    <property type="gene ID" value="TuG1812G0200002600.01"/>
</dbReference>
<keyword evidence="1" id="KW-0812">Transmembrane</keyword>